<dbReference type="SMART" id="SM01318">
    <property type="entry name" value="SVWC"/>
    <property type="match status" value="1"/>
</dbReference>
<dbReference type="AlphaFoldDB" id="A0A023GCL5"/>
<feature type="signal peptide" evidence="3">
    <location>
        <begin position="1"/>
        <end position="19"/>
    </location>
</feature>
<evidence type="ECO:0000256" key="1">
    <source>
        <dbReference type="ARBA" id="ARBA00004613"/>
    </source>
</evidence>
<dbReference type="GO" id="GO:0005576">
    <property type="term" value="C:extracellular region"/>
    <property type="evidence" value="ECO:0007669"/>
    <property type="project" value="UniProtKB-SubCell"/>
</dbReference>
<dbReference type="EMBL" id="GBBM01005008">
    <property type="protein sequence ID" value="JAC30410.1"/>
    <property type="molecule type" value="mRNA"/>
</dbReference>
<sequence>MPESIAALALAAMLAVGHCWTIGTGYRADMEMQLVNGSCLFENITIPAGESLRQESPCRRVTCIEHHKAVFIQECTTYYCPSVNCRMEAQEGLYPSCCPRPVYVGT</sequence>
<dbReference type="Pfam" id="PF15430">
    <property type="entry name" value="SVWC"/>
    <property type="match status" value="1"/>
</dbReference>
<organism evidence="5">
    <name type="scientific">Amblyomma triste</name>
    <name type="common">Neotropical tick</name>
    <dbReference type="NCBI Taxonomy" id="251400"/>
    <lineage>
        <taxon>Eukaryota</taxon>
        <taxon>Metazoa</taxon>
        <taxon>Ecdysozoa</taxon>
        <taxon>Arthropoda</taxon>
        <taxon>Chelicerata</taxon>
        <taxon>Arachnida</taxon>
        <taxon>Acari</taxon>
        <taxon>Parasitiformes</taxon>
        <taxon>Ixodida</taxon>
        <taxon>Ixodoidea</taxon>
        <taxon>Ixodidae</taxon>
        <taxon>Amblyomminae</taxon>
        <taxon>Amblyomma</taxon>
    </lineage>
</organism>
<proteinExistence type="evidence at transcript level"/>
<feature type="domain" description="Single" evidence="4">
    <location>
        <begin position="39"/>
        <end position="103"/>
    </location>
</feature>
<feature type="chain" id="PRO_5001521898" description="Single domain-containing protein" evidence="3">
    <location>
        <begin position="20"/>
        <end position="106"/>
    </location>
</feature>
<keyword evidence="3" id="KW-0732">Signal</keyword>
<accession>A0A023GCL5</accession>
<comment type="subcellular location">
    <subcellularLocation>
        <location evidence="1">Secreted</location>
    </subcellularLocation>
</comment>
<evidence type="ECO:0000256" key="3">
    <source>
        <dbReference type="SAM" id="SignalP"/>
    </source>
</evidence>
<evidence type="ECO:0000256" key="2">
    <source>
        <dbReference type="ARBA" id="ARBA00022525"/>
    </source>
</evidence>
<protein>
    <recommendedName>
        <fullName evidence="4">Single domain-containing protein</fullName>
    </recommendedName>
</protein>
<keyword evidence="2" id="KW-0964">Secreted</keyword>
<name>A0A023GCL5_AMBTT</name>
<dbReference type="InterPro" id="IPR029277">
    <property type="entry name" value="SVWC_dom"/>
</dbReference>
<reference evidence="5" key="1">
    <citation type="submission" date="2014-03" db="EMBL/GenBank/DDBJ databases">
        <title>The sialotranscriptome of Amblyomma triste, Amblyomma parvum and Amblyomma cajennense ticks, uncovered by 454-based RNA-seq.</title>
        <authorList>
            <person name="Garcia G.R."/>
            <person name="Gardinassi L.G."/>
            <person name="Ribeiro J.M."/>
            <person name="Anatriello E."/>
            <person name="Ferreira B.R."/>
            <person name="Moreira H.N."/>
            <person name="Mafra C."/>
            <person name="Olegario M.M."/>
            <person name="Szabo P.J."/>
            <person name="Miranda-Santos I.K."/>
            <person name="Maruyama S.R."/>
        </authorList>
    </citation>
    <scope>NUCLEOTIDE SEQUENCE</scope>
    <source>
        <strain evidence="5">Mato Grasso do Sul</strain>
        <tissue evidence="5">Salivary glands</tissue>
    </source>
</reference>
<evidence type="ECO:0000313" key="5">
    <source>
        <dbReference type="EMBL" id="JAC30410.1"/>
    </source>
</evidence>
<evidence type="ECO:0000259" key="4">
    <source>
        <dbReference type="SMART" id="SM01318"/>
    </source>
</evidence>